<evidence type="ECO:0000313" key="6">
    <source>
        <dbReference type="EMBL" id="GGS26311.1"/>
    </source>
</evidence>
<feature type="domain" description="HTH lysR-type" evidence="5">
    <location>
        <begin position="6"/>
        <end position="63"/>
    </location>
</feature>
<evidence type="ECO:0000259" key="5">
    <source>
        <dbReference type="PROSITE" id="PS50931"/>
    </source>
</evidence>
<dbReference type="PANTHER" id="PTHR30346">
    <property type="entry name" value="TRANSCRIPTIONAL DUAL REGULATOR HCAR-RELATED"/>
    <property type="match status" value="1"/>
</dbReference>
<dbReference type="GO" id="GO:0003700">
    <property type="term" value="F:DNA-binding transcription factor activity"/>
    <property type="evidence" value="ECO:0007669"/>
    <property type="project" value="InterPro"/>
</dbReference>
<dbReference type="PANTHER" id="PTHR30346:SF30">
    <property type="entry name" value="SMALL NEUTRAL PROTEASE REGULATORY PROTEIN"/>
    <property type="match status" value="1"/>
</dbReference>
<comment type="similarity">
    <text evidence="1">Belongs to the LysR transcriptional regulatory family.</text>
</comment>
<name>A0A918GAR3_9PSEU</name>
<dbReference type="Gene3D" id="1.10.10.10">
    <property type="entry name" value="Winged helix-like DNA-binding domain superfamily/Winged helix DNA-binding domain"/>
    <property type="match status" value="1"/>
</dbReference>
<gene>
    <name evidence="6" type="ORF">GCM10010171_19730</name>
</gene>
<dbReference type="AlphaFoldDB" id="A0A918GAR3"/>
<evidence type="ECO:0000256" key="3">
    <source>
        <dbReference type="ARBA" id="ARBA00023125"/>
    </source>
</evidence>
<evidence type="ECO:0000313" key="7">
    <source>
        <dbReference type="Proteomes" id="UP000660680"/>
    </source>
</evidence>
<dbReference type="PRINTS" id="PR00039">
    <property type="entry name" value="HTHLYSR"/>
</dbReference>
<dbReference type="PROSITE" id="PS50931">
    <property type="entry name" value="HTH_LYSR"/>
    <property type="match status" value="1"/>
</dbReference>
<accession>A0A918GAR3</accession>
<dbReference type="SUPFAM" id="SSF46785">
    <property type="entry name" value="Winged helix' DNA-binding domain"/>
    <property type="match status" value="1"/>
</dbReference>
<evidence type="ECO:0000256" key="4">
    <source>
        <dbReference type="ARBA" id="ARBA00023163"/>
    </source>
</evidence>
<proteinExistence type="inferred from homology"/>
<dbReference type="Gene3D" id="3.40.190.10">
    <property type="entry name" value="Periplasmic binding protein-like II"/>
    <property type="match status" value="2"/>
</dbReference>
<dbReference type="CDD" id="cd08414">
    <property type="entry name" value="PBP2_LTTR_aromatics_like"/>
    <property type="match status" value="1"/>
</dbReference>
<keyword evidence="2" id="KW-0805">Transcription regulation</keyword>
<dbReference type="GO" id="GO:0003677">
    <property type="term" value="F:DNA binding"/>
    <property type="evidence" value="ECO:0007669"/>
    <property type="project" value="UniProtKB-KW"/>
</dbReference>
<dbReference type="Proteomes" id="UP000660680">
    <property type="component" value="Unassembled WGS sequence"/>
</dbReference>
<organism evidence="6 7">
    <name type="scientific">Actinokineospora fastidiosa</name>
    <dbReference type="NCBI Taxonomy" id="1816"/>
    <lineage>
        <taxon>Bacteria</taxon>
        <taxon>Bacillati</taxon>
        <taxon>Actinomycetota</taxon>
        <taxon>Actinomycetes</taxon>
        <taxon>Pseudonocardiales</taxon>
        <taxon>Pseudonocardiaceae</taxon>
        <taxon>Actinokineospora</taxon>
    </lineage>
</organism>
<dbReference type="InterPro" id="IPR036390">
    <property type="entry name" value="WH_DNA-bd_sf"/>
</dbReference>
<comment type="caution">
    <text evidence="6">The sequence shown here is derived from an EMBL/GenBank/DDBJ whole genome shotgun (WGS) entry which is preliminary data.</text>
</comment>
<dbReference type="EMBL" id="BMRB01000001">
    <property type="protein sequence ID" value="GGS26311.1"/>
    <property type="molecule type" value="Genomic_DNA"/>
</dbReference>
<keyword evidence="7" id="KW-1185">Reference proteome</keyword>
<keyword evidence="4" id="KW-0804">Transcription</keyword>
<protein>
    <submittedName>
        <fullName evidence="6">Transcriptional regulator</fullName>
    </submittedName>
</protein>
<evidence type="ECO:0000256" key="1">
    <source>
        <dbReference type="ARBA" id="ARBA00009437"/>
    </source>
</evidence>
<dbReference type="Pfam" id="PF03466">
    <property type="entry name" value="LysR_substrate"/>
    <property type="match status" value="1"/>
</dbReference>
<dbReference type="InterPro" id="IPR036388">
    <property type="entry name" value="WH-like_DNA-bd_sf"/>
</dbReference>
<dbReference type="Pfam" id="PF00126">
    <property type="entry name" value="HTH_1"/>
    <property type="match status" value="1"/>
</dbReference>
<evidence type="ECO:0000256" key="2">
    <source>
        <dbReference type="ARBA" id="ARBA00023015"/>
    </source>
</evidence>
<keyword evidence="3" id="KW-0238">DNA-binding</keyword>
<reference evidence="6" key="2">
    <citation type="submission" date="2020-09" db="EMBL/GenBank/DDBJ databases">
        <authorList>
            <person name="Sun Q."/>
            <person name="Ohkuma M."/>
        </authorList>
    </citation>
    <scope>NUCLEOTIDE SEQUENCE</scope>
    <source>
        <strain evidence="6">JCM 3276</strain>
    </source>
</reference>
<dbReference type="GO" id="GO:0032993">
    <property type="term" value="C:protein-DNA complex"/>
    <property type="evidence" value="ECO:0007669"/>
    <property type="project" value="TreeGrafter"/>
</dbReference>
<sequence length="322" mass="34400">MCRMELEFRHLRVLIAVADEGSITRAAAALGMSQPSLTAQVQRIERALGAPLFERGRAGVVPTGFGRTVLSKARSVVSEMAGLQSVAPPGAGSTGGVELHLGCYPGALASAVVPRLVEAHDEPLRVHVHSDPSAADLLARVRAGRLDAAIVVEPVGFEVTPPDGLLREVVVPVEPKFVALCEDHPLAAEEEVDLAALADENWVVDPHVDAGLIAALRWACGEAGFEPRITHEISDASSAREFIITGQCVSMAQPTSSEGRGLVVRPMRGDPITARVDLAWRRPPPPVEPALLRRLIAESYLALTVRNPSYARWWAENGVTLT</sequence>
<dbReference type="InterPro" id="IPR000847">
    <property type="entry name" value="LysR_HTH_N"/>
</dbReference>
<dbReference type="FunFam" id="1.10.10.10:FF:000001">
    <property type="entry name" value="LysR family transcriptional regulator"/>
    <property type="match status" value="1"/>
</dbReference>
<dbReference type="InterPro" id="IPR005119">
    <property type="entry name" value="LysR_subst-bd"/>
</dbReference>
<reference evidence="6" key="1">
    <citation type="journal article" date="2014" name="Int. J. Syst. Evol. Microbiol.">
        <title>Complete genome sequence of Corynebacterium casei LMG S-19264T (=DSM 44701T), isolated from a smear-ripened cheese.</title>
        <authorList>
            <consortium name="US DOE Joint Genome Institute (JGI-PGF)"/>
            <person name="Walter F."/>
            <person name="Albersmeier A."/>
            <person name="Kalinowski J."/>
            <person name="Ruckert C."/>
        </authorList>
    </citation>
    <scope>NUCLEOTIDE SEQUENCE</scope>
    <source>
        <strain evidence="6">JCM 3276</strain>
    </source>
</reference>
<dbReference type="SUPFAM" id="SSF53850">
    <property type="entry name" value="Periplasmic binding protein-like II"/>
    <property type="match status" value="1"/>
</dbReference>